<dbReference type="SUPFAM" id="SSF53649">
    <property type="entry name" value="Alkaline phosphatase-like"/>
    <property type="match status" value="1"/>
</dbReference>
<dbReference type="EMBL" id="DWZJ01000011">
    <property type="protein sequence ID" value="HJB12371.1"/>
    <property type="molecule type" value="Genomic_DNA"/>
</dbReference>
<organism evidence="9 10">
    <name type="scientific">Candidatus Oscillibacter excrementigallinarum</name>
    <dbReference type="NCBI Taxonomy" id="2838716"/>
    <lineage>
        <taxon>Bacteria</taxon>
        <taxon>Bacillati</taxon>
        <taxon>Bacillota</taxon>
        <taxon>Clostridia</taxon>
        <taxon>Eubacteriales</taxon>
        <taxon>Oscillospiraceae</taxon>
        <taxon>Oscillibacter</taxon>
    </lineage>
</organism>
<evidence type="ECO:0000259" key="8">
    <source>
        <dbReference type="Pfam" id="PF00884"/>
    </source>
</evidence>
<gene>
    <name evidence="9" type="ORF">H9787_01510</name>
</gene>
<evidence type="ECO:0000256" key="2">
    <source>
        <dbReference type="ARBA" id="ARBA00004936"/>
    </source>
</evidence>
<keyword evidence="3" id="KW-1003">Cell membrane</keyword>
<evidence type="ECO:0000256" key="5">
    <source>
        <dbReference type="ARBA" id="ARBA00022989"/>
    </source>
</evidence>
<comment type="subcellular location">
    <subcellularLocation>
        <location evidence="1">Cell membrane</location>
        <topology evidence="1">Multi-pass membrane protein</topology>
    </subcellularLocation>
</comment>
<keyword evidence="6 7" id="KW-0472">Membrane</keyword>
<reference evidence="9" key="1">
    <citation type="journal article" date="2021" name="PeerJ">
        <title>Extensive microbial diversity within the chicken gut microbiome revealed by metagenomics and culture.</title>
        <authorList>
            <person name="Gilroy R."/>
            <person name="Ravi A."/>
            <person name="Getino M."/>
            <person name="Pursley I."/>
            <person name="Horton D.L."/>
            <person name="Alikhan N.F."/>
            <person name="Baker D."/>
            <person name="Gharbi K."/>
            <person name="Hall N."/>
            <person name="Watson M."/>
            <person name="Adriaenssens E.M."/>
            <person name="Foster-Nyarko E."/>
            <person name="Jarju S."/>
            <person name="Secka A."/>
            <person name="Antonio M."/>
            <person name="Oren A."/>
            <person name="Chaudhuri R.R."/>
            <person name="La Ragione R."/>
            <person name="Hildebrand F."/>
            <person name="Pallen M.J."/>
        </authorList>
    </citation>
    <scope>NUCLEOTIDE SEQUENCE</scope>
    <source>
        <strain evidence="9">ChiBcec18-1249</strain>
    </source>
</reference>
<proteinExistence type="predicted"/>
<feature type="transmembrane region" description="Helical" evidence="7">
    <location>
        <begin position="167"/>
        <end position="188"/>
    </location>
</feature>
<evidence type="ECO:0000313" key="10">
    <source>
        <dbReference type="Proteomes" id="UP000823824"/>
    </source>
</evidence>
<dbReference type="Gene3D" id="3.40.720.10">
    <property type="entry name" value="Alkaline Phosphatase, subunit A"/>
    <property type="match status" value="1"/>
</dbReference>
<dbReference type="CDD" id="cd16015">
    <property type="entry name" value="LTA_synthase"/>
    <property type="match status" value="1"/>
</dbReference>
<dbReference type="InterPro" id="IPR017850">
    <property type="entry name" value="Alkaline_phosphatase_core_sf"/>
</dbReference>
<dbReference type="PANTHER" id="PTHR47371:SF3">
    <property type="entry name" value="PHOSPHOGLYCEROL TRANSFERASE I"/>
    <property type="match status" value="1"/>
</dbReference>
<keyword evidence="4 7" id="KW-0812">Transmembrane</keyword>
<dbReference type="InterPro" id="IPR000917">
    <property type="entry name" value="Sulfatase_N"/>
</dbReference>
<feature type="transmembrane region" description="Helical" evidence="7">
    <location>
        <begin position="58"/>
        <end position="82"/>
    </location>
</feature>
<protein>
    <submittedName>
        <fullName evidence="9">LTA synthase family protein</fullName>
    </submittedName>
</protein>
<evidence type="ECO:0000256" key="4">
    <source>
        <dbReference type="ARBA" id="ARBA00022692"/>
    </source>
</evidence>
<dbReference type="PANTHER" id="PTHR47371">
    <property type="entry name" value="LIPOTEICHOIC ACID SYNTHASE"/>
    <property type="match status" value="1"/>
</dbReference>
<feature type="transmembrane region" description="Helical" evidence="7">
    <location>
        <begin position="142"/>
        <end position="160"/>
    </location>
</feature>
<evidence type="ECO:0000256" key="1">
    <source>
        <dbReference type="ARBA" id="ARBA00004651"/>
    </source>
</evidence>
<keyword evidence="5 7" id="KW-1133">Transmembrane helix</keyword>
<name>A0A9D2LGY9_9FIRM</name>
<dbReference type="Pfam" id="PF00884">
    <property type="entry name" value="Sulfatase"/>
    <property type="match status" value="1"/>
</dbReference>
<dbReference type="AlphaFoldDB" id="A0A9D2LGY9"/>
<dbReference type="GO" id="GO:0005886">
    <property type="term" value="C:plasma membrane"/>
    <property type="evidence" value="ECO:0007669"/>
    <property type="project" value="UniProtKB-SubCell"/>
</dbReference>
<feature type="domain" description="Sulfatase N-terminal" evidence="8">
    <location>
        <begin position="292"/>
        <end position="528"/>
    </location>
</feature>
<comment type="pathway">
    <text evidence="2">Cell wall biogenesis; lipoteichoic acid biosynthesis.</text>
</comment>
<evidence type="ECO:0000313" key="9">
    <source>
        <dbReference type="EMBL" id="HJB12371.1"/>
    </source>
</evidence>
<dbReference type="Proteomes" id="UP000823824">
    <property type="component" value="Unassembled WGS sequence"/>
</dbReference>
<reference evidence="9" key="2">
    <citation type="submission" date="2021-04" db="EMBL/GenBank/DDBJ databases">
        <authorList>
            <person name="Gilroy R."/>
        </authorList>
    </citation>
    <scope>NUCLEOTIDE SEQUENCE</scope>
    <source>
        <strain evidence="9">ChiBcec18-1249</strain>
    </source>
</reference>
<evidence type="ECO:0000256" key="7">
    <source>
        <dbReference type="SAM" id="Phobius"/>
    </source>
</evidence>
<sequence length="617" mass="69458">MKDHWLFRSSAAGLEPRRKVLFWTWNGALLLLAGICLGALSLAFAFGTYAKALFWSYFTHPLIALLNILPVLLLLLIVHGLLGRPWLSFLMSSVIVGGLSLANYYLLRCRDDPLMFEDIKYIREAGAITQNANYDLSPDKRIWLGLLCILAGTLLLRLLARGVPRRGVRVGLCAAGVVLAVAVSGVYADEDLYDNGTQNFYHINRWSSTQLYLSKGFLYPFLHSITESGIQPPEDYDEAAAEALLASYTDADIPEEQKVDLITIQLEAFADFSRFQGVEGIDWESAYADYHALEAESYTGDLITNIFAGGTVDTERAFLTGYTDLWNFRTNTNSYGWYFDSQGYTVEGSHPSYDWFYNRRNVNAYLGIPTYYFLENHYQALSPDAIAPDNILFPEIFDLYAANRDGAGTPYFSFNVTYQGHGPYDTETVWRGKHFTDGRYSTETANIVDNYLGSVSDTAAQLSALVDQLRAEERPVVLVVYGDHKPWLGYNNSAYQELGVNLDTSTEEGFYNYYGTRYLIWANDAAKEVLGRDFQGEGTAVSSCFLMNLLFDYVGWTGNAWTQATTDIWREIPVLTSMGSYLRNGALTTELDLEGQALLAQYRSLEYYYGTHFQYGS</sequence>
<evidence type="ECO:0000256" key="3">
    <source>
        <dbReference type="ARBA" id="ARBA00022475"/>
    </source>
</evidence>
<dbReference type="InterPro" id="IPR050448">
    <property type="entry name" value="OpgB/LTA_synthase_biosynth"/>
</dbReference>
<accession>A0A9D2LGY9</accession>
<feature type="transmembrane region" description="Helical" evidence="7">
    <location>
        <begin position="20"/>
        <end position="46"/>
    </location>
</feature>
<evidence type="ECO:0000256" key="6">
    <source>
        <dbReference type="ARBA" id="ARBA00023136"/>
    </source>
</evidence>
<comment type="caution">
    <text evidence="9">The sequence shown here is derived from an EMBL/GenBank/DDBJ whole genome shotgun (WGS) entry which is preliminary data.</text>
</comment>
<feature type="transmembrane region" description="Helical" evidence="7">
    <location>
        <begin position="89"/>
        <end position="107"/>
    </location>
</feature>